<feature type="non-terminal residue" evidence="2">
    <location>
        <position position="1"/>
    </location>
</feature>
<keyword evidence="1" id="KW-0472">Membrane</keyword>
<dbReference type="EMBL" id="PFQG01000138">
    <property type="protein sequence ID" value="PJA21850.1"/>
    <property type="molecule type" value="Genomic_DNA"/>
</dbReference>
<accession>A0A2M7W5M8</accession>
<gene>
    <name evidence="2" type="ORF">COX59_03690</name>
</gene>
<evidence type="ECO:0000256" key="1">
    <source>
        <dbReference type="SAM" id="Phobius"/>
    </source>
</evidence>
<feature type="transmembrane region" description="Helical" evidence="1">
    <location>
        <begin position="380"/>
        <end position="399"/>
    </location>
</feature>
<evidence type="ECO:0000313" key="2">
    <source>
        <dbReference type="EMBL" id="PJA21850.1"/>
    </source>
</evidence>
<dbReference type="Proteomes" id="UP000228627">
    <property type="component" value="Unassembled WGS sequence"/>
</dbReference>
<keyword evidence="1" id="KW-1133">Transmembrane helix</keyword>
<name>A0A2M7W5M8_9BACT</name>
<evidence type="ECO:0008006" key="4">
    <source>
        <dbReference type="Google" id="ProtNLM"/>
    </source>
</evidence>
<dbReference type="Gene3D" id="2.30.30.40">
    <property type="entry name" value="SH3 Domains"/>
    <property type="match status" value="1"/>
</dbReference>
<reference evidence="3" key="1">
    <citation type="submission" date="2017-09" db="EMBL/GenBank/DDBJ databases">
        <title>Depth-based differentiation of microbial function through sediment-hosted aquifers and enrichment of novel symbionts in the deep terrestrial subsurface.</title>
        <authorList>
            <person name="Probst A.J."/>
            <person name="Ladd B."/>
            <person name="Jarett J.K."/>
            <person name="Geller-Mcgrath D.E."/>
            <person name="Sieber C.M.K."/>
            <person name="Emerson J.B."/>
            <person name="Anantharaman K."/>
            <person name="Thomas B.C."/>
            <person name="Malmstrom R."/>
            <person name="Stieglmeier M."/>
            <person name="Klingl A."/>
            <person name="Woyke T."/>
            <person name="Ryan C.M."/>
            <person name="Banfield J.F."/>
        </authorList>
    </citation>
    <scope>NUCLEOTIDE SEQUENCE [LARGE SCALE GENOMIC DNA]</scope>
</reference>
<keyword evidence="1" id="KW-0812">Transmembrane</keyword>
<organism evidence="2 3">
    <name type="scientific">Candidatus Beckwithbacteria bacterium CG_4_10_14_0_2_um_filter_47_25</name>
    <dbReference type="NCBI Taxonomy" id="1974493"/>
    <lineage>
        <taxon>Bacteria</taxon>
        <taxon>Candidatus Beckwithiibacteriota</taxon>
    </lineage>
</organism>
<feature type="transmembrane region" description="Helical" evidence="1">
    <location>
        <begin position="425"/>
        <end position="446"/>
    </location>
</feature>
<evidence type="ECO:0000313" key="3">
    <source>
        <dbReference type="Proteomes" id="UP000228627"/>
    </source>
</evidence>
<protein>
    <recommendedName>
        <fullName evidence="4">SH3b domain-containing protein</fullName>
    </recommendedName>
</protein>
<comment type="caution">
    <text evidence="2">The sequence shown here is derived from an EMBL/GenBank/DDBJ whole genome shotgun (WGS) entry which is preliminary data.</text>
</comment>
<dbReference type="AlphaFoldDB" id="A0A2M7W5M8"/>
<sequence length="552" mass="60754">ELLEKLVNAPVVSLSLEEGRSIPDLNTKLEQSRTQANALYEAIQSGKINNPELLTLAEAWDAPIILELNLAASLKNLALLSELVGEPGNDSQEPTLFGFLAKVSERNDSLKAESQKLAVLLDDWNGLGESVLDRAIVNSRKQVLVLNEYPGGDQLLQPTKTSQDQKLNLKNLVFNLQALLGLNRQILAINAGESVRALWLEEGSIIFRGVITNPSAVISQTVPLKFYLPRELKTEDILTLDPSLETHYDTTEEALFVTGSYTLAPEETRLVFVEVEDVWQLTAGELETIKKQAAELLKPLEKTSYFSQGTVLKSQIDVNLDKILLTQSKAITPENRIRAYREARLELNGINTNIQRLQDLVAQASGTGSIFGFVGGVQTVAVWGILLVVIASFVFLTIYMRQLKSRPAKAPAAPKPPAIPWSNPVLIPAVILATAIITVMITQLILKPKTAPATILQVIEPSPLASPSLKPQEINIKQEKQVLGTATPKHLTVPADSSVNIRSRPSLDAQVVMRLKTSVDIFVFEQNSDWSRVGFSPDDLKQSWWVSSQFLD</sequence>
<proteinExistence type="predicted"/>